<keyword evidence="7 11" id="KW-1133">Transmembrane helix</keyword>
<evidence type="ECO:0000256" key="11">
    <source>
        <dbReference type="SAM" id="Phobius"/>
    </source>
</evidence>
<reference evidence="14 15" key="1">
    <citation type="submission" date="2013-11" db="EMBL/GenBank/DDBJ databases">
        <title>Genome sequencing of Streptococcus mitis strains.</title>
        <authorList>
            <person name="Ikryannikova L.N."/>
            <person name="Ilina E.N."/>
            <person name="Kostryukova E.S."/>
            <person name="Karpova I.Y."/>
            <person name="Semashko T.A."/>
            <person name="Larin A.K."/>
            <person name="Ischenko D.S."/>
            <person name="Savinova T.A."/>
            <person name="Dubovickaya V.A."/>
            <person name="Sidorenko S.V."/>
            <person name="Govorun V.M."/>
        </authorList>
    </citation>
    <scope>NUCLEOTIDE SEQUENCE [LARGE SCALE GENOMIC DNA]</scope>
    <source>
        <strain evidence="14 15">21/39</strain>
    </source>
</reference>
<dbReference type="InterPro" id="IPR003838">
    <property type="entry name" value="ABC3_permease_C"/>
</dbReference>
<dbReference type="InterPro" id="IPR004513">
    <property type="entry name" value="FtsX"/>
</dbReference>
<evidence type="ECO:0000256" key="9">
    <source>
        <dbReference type="ARBA" id="ARBA00023306"/>
    </source>
</evidence>
<dbReference type="InterPro" id="IPR058204">
    <property type="entry name" value="FtsX_firmicutes-type"/>
</dbReference>
<keyword evidence="4 10" id="KW-1003">Cell membrane</keyword>
<feature type="domain" description="ABC3 transporter permease C-terminal" evidence="12">
    <location>
        <begin position="207"/>
        <end position="328"/>
    </location>
</feature>
<evidence type="ECO:0000256" key="4">
    <source>
        <dbReference type="ARBA" id="ARBA00022475"/>
    </source>
</evidence>
<keyword evidence="9 10" id="KW-0131">Cell cycle</keyword>
<evidence type="ECO:0000256" key="6">
    <source>
        <dbReference type="ARBA" id="ARBA00022692"/>
    </source>
</evidence>
<organism evidence="14 15">
    <name type="scientific">Streptococcus mitis 21/39</name>
    <dbReference type="NCBI Taxonomy" id="1415765"/>
    <lineage>
        <taxon>Bacteria</taxon>
        <taxon>Bacillati</taxon>
        <taxon>Bacillota</taxon>
        <taxon>Bacilli</taxon>
        <taxon>Lactobacillales</taxon>
        <taxon>Streptococcaceae</taxon>
        <taxon>Streptococcus</taxon>
        <taxon>Streptococcus mitis group</taxon>
    </lineage>
</organism>
<comment type="similarity">
    <text evidence="2 10">Belongs to the ABC-4 integral membrane protein family. FtsX subfamily.</text>
</comment>
<evidence type="ECO:0000256" key="1">
    <source>
        <dbReference type="ARBA" id="ARBA00004651"/>
    </source>
</evidence>
<dbReference type="GO" id="GO:0005886">
    <property type="term" value="C:plasma membrane"/>
    <property type="evidence" value="ECO:0007669"/>
    <property type="project" value="UniProtKB-SubCell"/>
</dbReference>
<gene>
    <name evidence="14" type="ORF">U757_02435</name>
</gene>
<evidence type="ECO:0000256" key="10">
    <source>
        <dbReference type="PIRNR" id="PIRNR003097"/>
    </source>
</evidence>
<evidence type="ECO:0000256" key="2">
    <source>
        <dbReference type="ARBA" id="ARBA00007379"/>
    </source>
</evidence>
<evidence type="ECO:0000259" key="13">
    <source>
        <dbReference type="Pfam" id="PF18075"/>
    </source>
</evidence>
<dbReference type="Gene3D" id="3.30.70.3040">
    <property type="match status" value="1"/>
</dbReference>
<feature type="transmembrane region" description="Helical" evidence="11">
    <location>
        <begin position="252"/>
        <end position="278"/>
    </location>
</feature>
<feature type="transmembrane region" description="Helical" evidence="11">
    <location>
        <begin position="298"/>
        <end position="321"/>
    </location>
</feature>
<keyword evidence="8 10" id="KW-0472">Membrane</keyword>
<comment type="caution">
    <text evidence="14">The sequence shown here is derived from an EMBL/GenBank/DDBJ whole genome shotgun (WGS) entry which is preliminary data.</text>
</comment>
<evidence type="ECO:0000313" key="15">
    <source>
        <dbReference type="Proteomes" id="UP000018717"/>
    </source>
</evidence>
<accession>V8I9K3</accession>
<dbReference type="Pfam" id="PF18075">
    <property type="entry name" value="FtsX_ECD"/>
    <property type="match status" value="1"/>
</dbReference>
<evidence type="ECO:0000313" key="14">
    <source>
        <dbReference type="EMBL" id="ETD96893.1"/>
    </source>
</evidence>
<dbReference type="PANTHER" id="PTHR47755:SF1">
    <property type="entry name" value="CELL DIVISION PROTEIN FTSX"/>
    <property type="match status" value="1"/>
</dbReference>
<feature type="domain" description="FtsX extracellular" evidence="13">
    <location>
        <begin position="79"/>
        <end position="184"/>
    </location>
</feature>
<keyword evidence="6 11" id="KW-0812">Transmembrane</keyword>
<comment type="function">
    <text evidence="10">Part of the ABC transporter FtsEX involved in asymmetric cellular division facilitating the initiation of sporulation.</text>
</comment>
<dbReference type="InterPro" id="IPR040690">
    <property type="entry name" value="FtsX_ECD"/>
</dbReference>
<proteinExistence type="inferred from homology"/>
<dbReference type="PANTHER" id="PTHR47755">
    <property type="entry name" value="CELL DIVISION PROTEIN FTSX"/>
    <property type="match status" value="1"/>
</dbReference>
<evidence type="ECO:0000256" key="7">
    <source>
        <dbReference type="ARBA" id="ARBA00022989"/>
    </source>
</evidence>
<evidence type="ECO:0000256" key="3">
    <source>
        <dbReference type="ARBA" id="ARBA00021907"/>
    </source>
</evidence>
<feature type="transmembrane region" description="Helical" evidence="11">
    <location>
        <begin position="203"/>
        <end position="224"/>
    </location>
</feature>
<dbReference type="EMBL" id="AYRR01000002">
    <property type="protein sequence ID" value="ETD96893.1"/>
    <property type="molecule type" value="Genomic_DNA"/>
</dbReference>
<comment type="subcellular location">
    <subcellularLocation>
        <location evidence="1">Cell membrane</location>
        <topology evidence="1">Multi-pass membrane protein</topology>
    </subcellularLocation>
</comment>
<dbReference type="GO" id="GO:0051301">
    <property type="term" value="P:cell division"/>
    <property type="evidence" value="ECO:0007669"/>
    <property type="project" value="UniProtKB-KW"/>
</dbReference>
<evidence type="ECO:0000256" key="5">
    <source>
        <dbReference type="ARBA" id="ARBA00022618"/>
    </source>
</evidence>
<name>V8I9K3_STRMT</name>
<dbReference type="Proteomes" id="UP000018717">
    <property type="component" value="Unassembled WGS sequence"/>
</dbReference>
<evidence type="ECO:0000259" key="12">
    <source>
        <dbReference type="Pfam" id="PF02687"/>
    </source>
</evidence>
<sequence>MSLPLKMAVSFVTNQKESMDTMISRFFRHLFESLKSLKRNGWMTVAAVSSVMITLTLVAIFASVIFNTAKLATDIENNVRVMVYIRKDVADNSETIEKEGQTVTNNDYHKVYNALKGMSTVKSVTFSSKEEQYEKLTETMGDNWKIFEGDANPLYDAYIVDTNTPSDVKTVAEDAKKIEGVSEVQDGGANTERLFQLASFIRVWGLVIAGLLIFIAVFLISNTIRITIISRSREIQIMRLVGAKNSYIRGPFLLEGAFIGLLGATAPSVLVFIVYRMVYQSVNKSLVGQNLSMITPEVFTPLMIALLFVIGIFIGSLGSGISMRRFLKI</sequence>
<dbReference type="PATRIC" id="fig|1415765.3.peg.482"/>
<dbReference type="NCBIfam" id="NF038347">
    <property type="entry name" value="FtsX_Gpos"/>
    <property type="match status" value="1"/>
</dbReference>
<dbReference type="PIRSF" id="PIRSF003097">
    <property type="entry name" value="FtsX"/>
    <property type="match status" value="1"/>
</dbReference>
<feature type="transmembrane region" description="Helical" evidence="11">
    <location>
        <begin position="42"/>
        <end position="66"/>
    </location>
</feature>
<keyword evidence="5 10" id="KW-0132">Cell division</keyword>
<protein>
    <recommendedName>
        <fullName evidence="3 10">Cell division protein FtsX</fullName>
    </recommendedName>
</protein>
<dbReference type="Pfam" id="PF02687">
    <property type="entry name" value="FtsX"/>
    <property type="match status" value="1"/>
</dbReference>
<evidence type="ECO:0000256" key="8">
    <source>
        <dbReference type="ARBA" id="ARBA00023136"/>
    </source>
</evidence>
<dbReference type="AlphaFoldDB" id="V8I9K3"/>